<dbReference type="EMBL" id="BLXT01002928">
    <property type="protein sequence ID" value="GFN98993.1"/>
    <property type="molecule type" value="Genomic_DNA"/>
</dbReference>
<sequence length="163" mass="17776">MMRAIDSGYLGETLVWLFSVIFRGVDDTVASASALQSAGNLLSWARASPPALWPDGGPESLRSPCCGLAIYRTPNPKPQSTRLEYHQPGAFVRPIRGPNSSLQLPSGRVVMDSDWVIFLGNGCLAGKYWLGFWLLSNQSIFSPSNNSILLQGNGYDFDYSLST</sequence>
<protein>
    <submittedName>
        <fullName evidence="1">Uncharacterized protein</fullName>
    </submittedName>
</protein>
<gene>
    <name evidence="1" type="ORF">PoB_002549900</name>
</gene>
<name>A0AAV3ZYJ4_9GAST</name>
<dbReference type="AlphaFoldDB" id="A0AAV3ZYJ4"/>
<keyword evidence="2" id="KW-1185">Reference proteome</keyword>
<evidence type="ECO:0000313" key="1">
    <source>
        <dbReference type="EMBL" id="GFN98993.1"/>
    </source>
</evidence>
<comment type="caution">
    <text evidence="1">The sequence shown here is derived from an EMBL/GenBank/DDBJ whole genome shotgun (WGS) entry which is preliminary data.</text>
</comment>
<evidence type="ECO:0000313" key="2">
    <source>
        <dbReference type="Proteomes" id="UP000735302"/>
    </source>
</evidence>
<proteinExistence type="predicted"/>
<accession>A0AAV3ZYJ4</accession>
<organism evidence="1 2">
    <name type="scientific">Plakobranchus ocellatus</name>
    <dbReference type="NCBI Taxonomy" id="259542"/>
    <lineage>
        <taxon>Eukaryota</taxon>
        <taxon>Metazoa</taxon>
        <taxon>Spiralia</taxon>
        <taxon>Lophotrochozoa</taxon>
        <taxon>Mollusca</taxon>
        <taxon>Gastropoda</taxon>
        <taxon>Heterobranchia</taxon>
        <taxon>Euthyneura</taxon>
        <taxon>Panpulmonata</taxon>
        <taxon>Sacoglossa</taxon>
        <taxon>Placobranchoidea</taxon>
        <taxon>Plakobranchidae</taxon>
        <taxon>Plakobranchus</taxon>
    </lineage>
</organism>
<reference evidence="1 2" key="1">
    <citation type="journal article" date="2021" name="Elife">
        <title>Chloroplast acquisition without the gene transfer in kleptoplastic sea slugs, Plakobranchus ocellatus.</title>
        <authorList>
            <person name="Maeda T."/>
            <person name="Takahashi S."/>
            <person name="Yoshida T."/>
            <person name="Shimamura S."/>
            <person name="Takaki Y."/>
            <person name="Nagai Y."/>
            <person name="Toyoda A."/>
            <person name="Suzuki Y."/>
            <person name="Arimoto A."/>
            <person name="Ishii H."/>
            <person name="Satoh N."/>
            <person name="Nishiyama T."/>
            <person name="Hasebe M."/>
            <person name="Maruyama T."/>
            <person name="Minagawa J."/>
            <person name="Obokata J."/>
            <person name="Shigenobu S."/>
        </authorList>
    </citation>
    <scope>NUCLEOTIDE SEQUENCE [LARGE SCALE GENOMIC DNA]</scope>
</reference>
<dbReference type="Proteomes" id="UP000735302">
    <property type="component" value="Unassembled WGS sequence"/>
</dbReference>